<accession>W9DQ22</accession>
<evidence type="ECO:0000313" key="2">
    <source>
        <dbReference type="Proteomes" id="UP000019483"/>
    </source>
</evidence>
<name>W9DQ22_METTI</name>
<proteinExistence type="predicted"/>
<evidence type="ECO:0000313" key="1">
    <source>
        <dbReference type="EMBL" id="ETA67345.1"/>
    </source>
</evidence>
<sequence>MAADSIFTKNVTEFKVEYTFQPHIIINSNNKHTLKDK</sequence>
<reference evidence="1 2" key="1">
    <citation type="submission" date="2013-08" db="EMBL/GenBank/DDBJ databases">
        <authorList>
            <consortium name="DOE Joint Genome Institute"/>
            <person name="Eisen J."/>
            <person name="Huntemann M."/>
            <person name="Han J."/>
            <person name="Chen A."/>
            <person name="Kyrpides N."/>
            <person name="Mavromatis K."/>
            <person name="Markowitz V."/>
            <person name="Palaniappan K."/>
            <person name="Ivanova N."/>
            <person name="Schaumberg A."/>
            <person name="Pati A."/>
            <person name="Liolios K."/>
            <person name="Nordberg H.P."/>
            <person name="Cantor M.N."/>
            <person name="Hua S.X."/>
            <person name="Woyke T."/>
        </authorList>
    </citation>
    <scope>NUCLEOTIDE SEQUENCE [LARGE SCALE GENOMIC DNA]</scope>
    <source>
        <strain evidence="1 2">DSM 2278</strain>
    </source>
</reference>
<comment type="caution">
    <text evidence="1">The sequence shown here is derived from an EMBL/GenBank/DDBJ whole genome shotgun (WGS) entry which is preliminary data.</text>
</comment>
<organism evidence="1 2">
    <name type="scientific">Methanolobus tindarius DSM 2278</name>
    <dbReference type="NCBI Taxonomy" id="1090322"/>
    <lineage>
        <taxon>Archaea</taxon>
        <taxon>Methanobacteriati</taxon>
        <taxon>Methanobacteriota</taxon>
        <taxon>Stenosarchaea group</taxon>
        <taxon>Methanomicrobia</taxon>
        <taxon>Methanosarcinales</taxon>
        <taxon>Methanosarcinaceae</taxon>
        <taxon>Methanolobus</taxon>
    </lineage>
</organism>
<keyword evidence="2" id="KW-1185">Reference proteome</keyword>
<dbReference type="EMBL" id="AZAJ01000001">
    <property type="protein sequence ID" value="ETA67345.1"/>
    <property type="molecule type" value="Genomic_DNA"/>
</dbReference>
<dbReference type="Proteomes" id="UP000019483">
    <property type="component" value="Unassembled WGS sequence"/>
</dbReference>
<gene>
    <name evidence="1" type="ORF">MettiDRAFT_0765</name>
</gene>
<protein>
    <submittedName>
        <fullName evidence="1">Uncharacterized protein</fullName>
    </submittedName>
</protein>
<dbReference type="STRING" id="1090322.MettiDRAFT_0765"/>
<dbReference type="AlphaFoldDB" id="W9DQ22"/>